<keyword evidence="7" id="KW-1185">Reference proteome</keyword>
<dbReference type="GO" id="GO:0003677">
    <property type="term" value="F:DNA binding"/>
    <property type="evidence" value="ECO:0007669"/>
    <property type="project" value="UniProtKB-KW"/>
</dbReference>
<dbReference type="SMART" id="SM00418">
    <property type="entry name" value="HTH_ARSR"/>
    <property type="match status" value="1"/>
</dbReference>
<keyword evidence="4" id="KW-0105">Cadmium resistance</keyword>
<evidence type="ECO:0000313" key="6">
    <source>
        <dbReference type="EMBL" id="MST56849.1"/>
    </source>
</evidence>
<dbReference type="PROSITE" id="PS50987">
    <property type="entry name" value="HTH_ARSR_2"/>
    <property type="match status" value="1"/>
</dbReference>
<protein>
    <submittedName>
        <fullName evidence="6">Helix-turn-helix transcriptional regulator</fullName>
    </submittedName>
</protein>
<dbReference type="PANTHER" id="PTHR43132:SF6">
    <property type="entry name" value="HTH-TYPE TRANSCRIPTIONAL REPRESSOR CZRA"/>
    <property type="match status" value="1"/>
</dbReference>
<name>A0A6L5YF36_9FIRM</name>
<dbReference type="InterPro" id="IPR018334">
    <property type="entry name" value="ArsR_HTH"/>
</dbReference>
<dbReference type="Gene3D" id="1.10.10.10">
    <property type="entry name" value="Winged helix-like DNA-binding domain superfamily/Winged helix DNA-binding domain"/>
    <property type="match status" value="1"/>
</dbReference>
<dbReference type="PROSITE" id="PS00846">
    <property type="entry name" value="HTH_ARSR_1"/>
    <property type="match status" value="1"/>
</dbReference>
<dbReference type="GO" id="GO:0003700">
    <property type="term" value="F:DNA-binding transcription factor activity"/>
    <property type="evidence" value="ECO:0007669"/>
    <property type="project" value="InterPro"/>
</dbReference>
<dbReference type="Proteomes" id="UP000476055">
    <property type="component" value="Unassembled WGS sequence"/>
</dbReference>
<dbReference type="AlphaFoldDB" id="A0A6L5YF36"/>
<dbReference type="CDD" id="cd00090">
    <property type="entry name" value="HTH_ARSR"/>
    <property type="match status" value="1"/>
</dbReference>
<evidence type="ECO:0000256" key="1">
    <source>
        <dbReference type="ARBA" id="ARBA00023015"/>
    </source>
</evidence>
<dbReference type="PANTHER" id="PTHR43132">
    <property type="entry name" value="ARSENICAL RESISTANCE OPERON REPRESSOR ARSR-RELATED"/>
    <property type="match status" value="1"/>
</dbReference>
<reference evidence="6 7" key="1">
    <citation type="submission" date="2019-08" db="EMBL/GenBank/DDBJ databases">
        <title>In-depth cultivation of the pig gut microbiome towards novel bacterial diversity and tailored functional studies.</title>
        <authorList>
            <person name="Wylensek D."/>
            <person name="Hitch T.C.A."/>
            <person name="Clavel T."/>
        </authorList>
    </citation>
    <scope>NUCLEOTIDE SEQUENCE [LARGE SCALE GENOMIC DNA]</scope>
    <source>
        <strain evidence="6 7">WCA3-601-WT-6H</strain>
    </source>
</reference>
<proteinExistence type="predicted"/>
<dbReference type="InterPro" id="IPR001845">
    <property type="entry name" value="HTH_ArsR_DNA-bd_dom"/>
</dbReference>
<dbReference type="PRINTS" id="PR00778">
    <property type="entry name" value="HTHARSR"/>
</dbReference>
<evidence type="ECO:0000256" key="3">
    <source>
        <dbReference type="ARBA" id="ARBA00023163"/>
    </source>
</evidence>
<keyword evidence="2" id="KW-0238">DNA-binding</keyword>
<keyword evidence="3" id="KW-0804">Transcription</keyword>
<evidence type="ECO:0000256" key="4">
    <source>
        <dbReference type="ARBA" id="ARBA00043263"/>
    </source>
</evidence>
<sequence length="120" mass="13718">MEITMEEKNSYLSADPETIRQIDEKMPPEEELQDLAEFFKVFGDATRLKILSVLLCSEMCVYDIATLLGMSQSAISHQLRVLKQMDLVKNRRDGKTIFYALADDHIITILNQGLNHIEEG</sequence>
<evidence type="ECO:0000256" key="2">
    <source>
        <dbReference type="ARBA" id="ARBA00023125"/>
    </source>
</evidence>
<keyword evidence="1" id="KW-0805">Transcription regulation</keyword>
<comment type="caution">
    <text evidence="6">The sequence shown here is derived from an EMBL/GenBank/DDBJ whole genome shotgun (WGS) entry which is preliminary data.</text>
</comment>
<dbReference type="GO" id="GO:0046686">
    <property type="term" value="P:response to cadmium ion"/>
    <property type="evidence" value="ECO:0007669"/>
    <property type="project" value="UniProtKB-KW"/>
</dbReference>
<dbReference type="InterPro" id="IPR011991">
    <property type="entry name" value="ArsR-like_HTH"/>
</dbReference>
<gene>
    <name evidence="6" type="ORF">FYJ59_01050</name>
</gene>
<organism evidence="6 7">
    <name type="scientific">Waltera intestinalis</name>
    <dbReference type="NCBI Taxonomy" id="2606635"/>
    <lineage>
        <taxon>Bacteria</taxon>
        <taxon>Bacillati</taxon>
        <taxon>Bacillota</taxon>
        <taxon>Clostridia</taxon>
        <taxon>Lachnospirales</taxon>
        <taxon>Lachnospiraceae</taxon>
        <taxon>Waltera</taxon>
    </lineage>
</organism>
<dbReference type="NCBIfam" id="NF033788">
    <property type="entry name" value="HTH_metalloreg"/>
    <property type="match status" value="1"/>
</dbReference>
<dbReference type="Pfam" id="PF01022">
    <property type="entry name" value="HTH_5"/>
    <property type="match status" value="1"/>
</dbReference>
<feature type="domain" description="HTH arsR-type" evidence="5">
    <location>
        <begin position="27"/>
        <end position="120"/>
    </location>
</feature>
<evidence type="ECO:0000259" key="5">
    <source>
        <dbReference type="PROSITE" id="PS50987"/>
    </source>
</evidence>
<evidence type="ECO:0000313" key="7">
    <source>
        <dbReference type="Proteomes" id="UP000476055"/>
    </source>
</evidence>
<dbReference type="InterPro" id="IPR036390">
    <property type="entry name" value="WH_DNA-bd_sf"/>
</dbReference>
<accession>A0A6L5YF36</accession>
<dbReference type="EMBL" id="VUMU01000001">
    <property type="protein sequence ID" value="MST56849.1"/>
    <property type="molecule type" value="Genomic_DNA"/>
</dbReference>
<dbReference type="InterPro" id="IPR051011">
    <property type="entry name" value="Metal_resp_trans_reg"/>
</dbReference>
<dbReference type="SUPFAM" id="SSF46785">
    <property type="entry name" value="Winged helix' DNA-binding domain"/>
    <property type="match status" value="1"/>
</dbReference>
<dbReference type="InterPro" id="IPR036388">
    <property type="entry name" value="WH-like_DNA-bd_sf"/>
</dbReference>